<keyword evidence="1" id="KW-0808">Transferase</keyword>
<proteinExistence type="predicted"/>
<dbReference type="AlphaFoldDB" id="A0A2V4ANR7"/>
<dbReference type="Proteomes" id="UP000249915">
    <property type="component" value="Unassembled WGS sequence"/>
</dbReference>
<keyword evidence="1" id="KW-0489">Methyltransferase</keyword>
<evidence type="ECO:0000313" key="2">
    <source>
        <dbReference type="Proteomes" id="UP000249915"/>
    </source>
</evidence>
<dbReference type="GO" id="GO:0008168">
    <property type="term" value="F:methyltransferase activity"/>
    <property type="evidence" value="ECO:0007669"/>
    <property type="project" value="UniProtKB-KW"/>
</dbReference>
<name>A0A2V4ANR7_9PSEU</name>
<organism evidence="1 2">
    <name type="scientific">Prauserella muralis</name>
    <dbReference type="NCBI Taxonomy" id="588067"/>
    <lineage>
        <taxon>Bacteria</taxon>
        <taxon>Bacillati</taxon>
        <taxon>Actinomycetota</taxon>
        <taxon>Actinomycetes</taxon>
        <taxon>Pseudonocardiales</taxon>
        <taxon>Pseudonocardiaceae</taxon>
        <taxon>Prauserella</taxon>
    </lineage>
</organism>
<reference evidence="1 2" key="1">
    <citation type="submission" date="2016-07" db="EMBL/GenBank/DDBJ databases">
        <title>Draft genome sequence of Prauserella muralis DSM 45305, isolated from a mould-covered wall in an indoor environment.</title>
        <authorList>
            <person name="Ruckert C."/>
            <person name="Albersmeier A."/>
            <person name="Jiang C.-L."/>
            <person name="Jiang Y."/>
            <person name="Kalinowski J."/>
            <person name="Schneider O."/>
            <person name="Winkler A."/>
            <person name="Zotchev S.B."/>
        </authorList>
    </citation>
    <scope>NUCLEOTIDE SEQUENCE [LARGE SCALE GENOMIC DNA]</scope>
    <source>
        <strain evidence="1 2">DSM 45305</strain>
    </source>
</reference>
<dbReference type="Pfam" id="PF13649">
    <property type="entry name" value="Methyltransf_25"/>
    <property type="match status" value="1"/>
</dbReference>
<dbReference type="SUPFAM" id="SSF53335">
    <property type="entry name" value="S-adenosyl-L-methionine-dependent methyltransferases"/>
    <property type="match status" value="1"/>
</dbReference>
<gene>
    <name evidence="1" type="ORF">BAY60_20985</name>
</gene>
<dbReference type="GO" id="GO:0032259">
    <property type="term" value="P:methylation"/>
    <property type="evidence" value="ECO:0007669"/>
    <property type="project" value="UniProtKB-KW"/>
</dbReference>
<dbReference type="RefSeq" id="WP_112282951.1">
    <property type="nucleotide sequence ID" value="NZ_MASW01000005.1"/>
</dbReference>
<evidence type="ECO:0000313" key="1">
    <source>
        <dbReference type="EMBL" id="PXY22346.1"/>
    </source>
</evidence>
<comment type="caution">
    <text evidence="1">The sequence shown here is derived from an EMBL/GenBank/DDBJ whole genome shotgun (WGS) entry which is preliminary data.</text>
</comment>
<sequence length="270" mass="28928">MTASEHWAEQLRAWRIPEPILAAAEDSPWVLPRHVFTRRADALVAEPEGASFPAAWRALARPGTVLDVGAGAGAASLPLAARATRITAVDSDAALLAEFAHRAARLGAEAVTVHGTWPDVAGETEPAHVVLCHHVVYNAPAITEFLTALTAHARRLVVVELAAAHPLTSLNDLWLRFHGLARPQGPTAEDAVAVLAELGITPTVERWRRERSGSAEHPDFGTLVDVTRRRLCLPRERAGEVAEALRERAGGGIRDLGSSGDDVVTLTWTP</sequence>
<dbReference type="EMBL" id="MASW01000005">
    <property type="protein sequence ID" value="PXY22346.1"/>
    <property type="molecule type" value="Genomic_DNA"/>
</dbReference>
<keyword evidence="2" id="KW-1185">Reference proteome</keyword>
<dbReference type="CDD" id="cd02440">
    <property type="entry name" value="AdoMet_MTases"/>
    <property type="match status" value="1"/>
</dbReference>
<dbReference type="InterPro" id="IPR029063">
    <property type="entry name" value="SAM-dependent_MTases_sf"/>
</dbReference>
<protein>
    <submittedName>
        <fullName evidence="1">Methyltransferase</fullName>
    </submittedName>
</protein>
<dbReference type="OrthoDB" id="5242847at2"/>
<dbReference type="InterPro" id="IPR041698">
    <property type="entry name" value="Methyltransf_25"/>
</dbReference>
<dbReference type="Gene3D" id="3.40.50.150">
    <property type="entry name" value="Vaccinia Virus protein VP39"/>
    <property type="match status" value="1"/>
</dbReference>
<accession>A0A2V4ANR7</accession>